<keyword evidence="1" id="KW-1003">Cell membrane</keyword>
<comment type="caution">
    <text evidence="2">The sequence shown here is derived from an EMBL/GenBank/DDBJ whole genome shotgun (WGS) entry which is preliminary data.</text>
</comment>
<sequence>MKPIFDSNCCVLTFFMDTFISIFKLMKKLLINMVIIYQKCISPLFPPTCRYYPTCSKYMITAISKHGCILGIIMGVARIIRCNPFVRGGVDPVPDFFTIRRNPHPEKYMDPIIAKKFYK</sequence>
<evidence type="ECO:0000313" key="2">
    <source>
        <dbReference type="EMBL" id="EEW51451.1"/>
    </source>
</evidence>
<comment type="function">
    <text evidence="1">Could be involved in insertion of integral membrane proteins into the membrane.</text>
</comment>
<dbReference type="EMBL" id="ACLN01000019">
    <property type="protein sequence ID" value="EEW51451.1"/>
    <property type="molecule type" value="Genomic_DNA"/>
</dbReference>
<dbReference type="AlphaFoldDB" id="C8PDL1"/>
<evidence type="ECO:0000313" key="3">
    <source>
        <dbReference type="Proteomes" id="UP000004115"/>
    </source>
</evidence>
<reference evidence="2 3" key="1">
    <citation type="submission" date="2009-09" db="EMBL/GenBank/DDBJ databases">
        <authorList>
            <person name="Qin X."/>
            <person name="Bachman B."/>
            <person name="Battles P."/>
            <person name="Bell A."/>
            <person name="Bess C."/>
            <person name="Bickham C."/>
            <person name="Chaboub L."/>
            <person name="Chen D."/>
            <person name="Coyle M."/>
            <person name="Deiros D.R."/>
            <person name="Dinh H."/>
            <person name="Forbes L."/>
            <person name="Fowler G."/>
            <person name="Francisco L."/>
            <person name="Fu Q."/>
            <person name="Gubbala S."/>
            <person name="Hale W."/>
            <person name="Han Y."/>
            <person name="Hemphill L."/>
            <person name="Highlander S.K."/>
            <person name="Hirani K."/>
            <person name="Hogues M."/>
            <person name="Jackson L."/>
            <person name="Jakkamsetti A."/>
            <person name="Javaid M."/>
            <person name="Jiang H."/>
            <person name="Korchina V."/>
            <person name="Kovar C."/>
            <person name="Lara F."/>
            <person name="Lee S."/>
            <person name="Mata R."/>
            <person name="Mathew T."/>
            <person name="Moen C."/>
            <person name="Morales K."/>
            <person name="Munidasa M."/>
            <person name="Nazareth L."/>
            <person name="Ngo R."/>
            <person name="Nguyen L."/>
            <person name="Okwuonu G."/>
            <person name="Ongeri F."/>
            <person name="Patil S."/>
            <person name="Petrosino J."/>
            <person name="Pham C."/>
            <person name="Pham P."/>
            <person name="Pu L.-L."/>
            <person name="Puazo M."/>
            <person name="Raj R."/>
            <person name="Reid J."/>
            <person name="Rouhana J."/>
            <person name="Saada N."/>
            <person name="Shang Y."/>
            <person name="Simmons D."/>
            <person name="Thornton R."/>
            <person name="Warren J."/>
            <person name="Weissenberger G."/>
            <person name="Zhang J."/>
            <person name="Zhang L."/>
            <person name="Zhou C."/>
            <person name="Zhu D."/>
            <person name="Muzny D."/>
            <person name="Worley K."/>
            <person name="Gibbs R."/>
        </authorList>
    </citation>
    <scope>NUCLEOTIDE SEQUENCE [LARGE SCALE GENOMIC DNA]</scope>
    <source>
        <strain evidence="2 3">DSM 13335</strain>
    </source>
</reference>
<dbReference type="HOGENOM" id="CLU_144811_2_2_9"/>
<name>C8PDL1_9LACO</name>
<evidence type="ECO:0000256" key="1">
    <source>
        <dbReference type="HAMAP-Rule" id="MF_00386"/>
    </source>
</evidence>
<comment type="subcellular location">
    <subcellularLocation>
        <location evidence="1">Cell membrane</location>
        <topology evidence="1">Peripheral membrane protein</topology>
        <orientation evidence="1">Cytoplasmic side</orientation>
    </subcellularLocation>
</comment>
<dbReference type="GO" id="GO:0005886">
    <property type="term" value="C:plasma membrane"/>
    <property type="evidence" value="ECO:0007669"/>
    <property type="project" value="UniProtKB-SubCell"/>
</dbReference>
<protein>
    <recommendedName>
        <fullName evidence="1">Putative membrane protein insertion efficiency factor</fullName>
    </recommendedName>
</protein>
<comment type="similarity">
    <text evidence="1">Belongs to the UPF0161 family.</text>
</comment>
<dbReference type="Proteomes" id="UP000004115">
    <property type="component" value="Unassembled WGS sequence"/>
</dbReference>
<dbReference type="SMART" id="SM01234">
    <property type="entry name" value="Haemolytic"/>
    <property type="match status" value="1"/>
</dbReference>
<dbReference type="HAMAP" id="MF_00386">
    <property type="entry name" value="UPF0161_YidD"/>
    <property type="match status" value="1"/>
</dbReference>
<dbReference type="Pfam" id="PF01809">
    <property type="entry name" value="YidD"/>
    <property type="match status" value="1"/>
</dbReference>
<dbReference type="PANTHER" id="PTHR33383">
    <property type="entry name" value="MEMBRANE PROTEIN INSERTION EFFICIENCY FACTOR-RELATED"/>
    <property type="match status" value="1"/>
</dbReference>
<proteinExistence type="inferred from homology"/>
<keyword evidence="3" id="KW-1185">Reference proteome</keyword>
<dbReference type="PANTHER" id="PTHR33383:SF1">
    <property type="entry name" value="MEMBRANE PROTEIN INSERTION EFFICIENCY FACTOR-RELATED"/>
    <property type="match status" value="1"/>
</dbReference>
<accession>C8PDL1</accession>
<gene>
    <name evidence="2" type="ORF">HMPREF0520_1181</name>
</gene>
<keyword evidence="1" id="KW-0472">Membrane</keyword>
<dbReference type="NCBIfam" id="TIGR00278">
    <property type="entry name" value="membrane protein insertion efficiency factor YidD"/>
    <property type="match status" value="1"/>
</dbReference>
<dbReference type="InterPro" id="IPR002696">
    <property type="entry name" value="Membr_insert_effic_factor_YidD"/>
</dbReference>
<organism evidence="2 3">
    <name type="scientific">Lactobacillus iners DSM 13335</name>
    <dbReference type="NCBI Taxonomy" id="525328"/>
    <lineage>
        <taxon>Bacteria</taxon>
        <taxon>Bacillati</taxon>
        <taxon>Bacillota</taxon>
        <taxon>Bacilli</taxon>
        <taxon>Lactobacillales</taxon>
        <taxon>Lactobacillaceae</taxon>
        <taxon>Lactobacillus</taxon>
    </lineage>
</organism>